<evidence type="ECO:0000313" key="2">
    <source>
        <dbReference type="Proteomes" id="UP000079169"/>
    </source>
</evidence>
<dbReference type="KEGG" id="dci:103522870"/>
<dbReference type="InterPro" id="IPR000242">
    <property type="entry name" value="PTP_cat"/>
</dbReference>
<sequence>MLTKTFDFIKVMCMQYWPSAKVKNETYGNLTISVEHEEELANFHIRTIRIVLKEGSPEEEHRKILQFHYTEWPCHTCPFSNAILEFRRRMRAVVGTYRTQQHG</sequence>
<dbReference type="PANTHER" id="PTHR19134">
    <property type="entry name" value="RECEPTOR-TYPE TYROSINE-PROTEIN PHOSPHATASE"/>
    <property type="match status" value="1"/>
</dbReference>
<dbReference type="GO" id="GO:0004725">
    <property type="term" value="F:protein tyrosine phosphatase activity"/>
    <property type="evidence" value="ECO:0007669"/>
    <property type="project" value="InterPro"/>
</dbReference>
<dbReference type="PROSITE" id="PS50055">
    <property type="entry name" value="TYR_PHOSPHATASE_PTP"/>
    <property type="match status" value="1"/>
</dbReference>
<reference evidence="3" key="1">
    <citation type="submission" date="2025-08" db="UniProtKB">
        <authorList>
            <consortium name="RefSeq"/>
        </authorList>
    </citation>
    <scope>IDENTIFICATION</scope>
</reference>
<feature type="non-terminal residue" evidence="3">
    <location>
        <position position="103"/>
    </location>
</feature>
<dbReference type="RefSeq" id="XP_008486179.1">
    <property type="nucleotide sequence ID" value="XM_008487957.2"/>
</dbReference>
<dbReference type="PANTHER" id="PTHR19134:SF561">
    <property type="entry name" value="PROTEIN TYROSINE PHOSPHATASE 36E, ISOFORM A"/>
    <property type="match status" value="1"/>
</dbReference>
<evidence type="ECO:0000259" key="1">
    <source>
        <dbReference type="PROSITE" id="PS50055"/>
    </source>
</evidence>
<keyword evidence="2" id="KW-1185">Reference proteome</keyword>
<dbReference type="STRING" id="121845.A0A1S3DR47"/>
<evidence type="ECO:0000313" key="3">
    <source>
        <dbReference type="RefSeq" id="XP_008486179.1"/>
    </source>
</evidence>
<dbReference type="Proteomes" id="UP000079169">
    <property type="component" value="Unplaced"/>
</dbReference>
<proteinExistence type="predicted"/>
<dbReference type="OMA" id="WPIDIDH"/>
<name>A0A1S3DR47_DIACI</name>
<dbReference type="AlphaFoldDB" id="A0A1S3DR47"/>
<protein>
    <submittedName>
        <fullName evidence="3">Tyrosine-protein phosphatase 9-like</fullName>
    </submittedName>
</protein>
<dbReference type="PaxDb" id="121845-A0A1S3DR47"/>
<gene>
    <name evidence="3" type="primary">LOC103522870</name>
</gene>
<dbReference type="GeneID" id="103522870"/>
<feature type="domain" description="Tyrosine-protein phosphatase" evidence="1">
    <location>
        <begin position="1"/>
        <end position="91"/>
    </location>
</feature>
<dbReference type="SUPFAM" id="SSF52799">
    <property type="entry name" value="(Phosphotyrosine protein) phosphatases II"/>
    <property type="match status" value="1"/>
</dbReference>
<dbReference type="InterPro" id="IPR050348">
    <property type="entry name" value="Protein-Tyr_Phosphatase"/>
</dbReference>
<dbReference type="Gene3D" id="3.90.190.10">
    <property type="entry name" value="Protein tyrosine phosphatase superfamily"/>
    <property type="match status" value="1"/>
</dbReference>
<accession>A0A1S3DR47</accession>
<organism evidence="2 3">
    <name type="scientific">Diaphorina citri</name>
    <name type="common">Asian citrus psyllid</name>
    <dbReference type="NCBI Taxonomy" id="121845"/>
    <lineage>
        <taxon>Eukaryota</taxon>
        <taxon>Metazoa</taxon>
        <taxon>Ecdysozoa</taxon>
        <taxon>Arthropoda</taxon>
        <taxon>Hexapoda</taxon>
        <taxon>Insecta</taxon>
        <taxon>Pterygota</taxon>
        <taxon>Neoptera</taxon>
        <taxon>Paraneoptera</taxon>
        <taxon>Hemiptera</taxon>
        <taxon>Sternorrhyncha</taxon>
        <taxon>Psylloidea</taxon>
        <taxon>Psyllidae</taxon>
        <taxon>Diaphorininae</taxon>
        <taxon>Diaphorina</taxon>
    </lineage>
</organism>
<dbReference type="InterPro" id="IPR029021">
    <property type="entry name" value="Prot-tyrosine_phosphatase-like"/>
</dbReference>
<dbReference type="Pfam" id="PF00102">
    <property type="entry name" value="Y_phosphatase"/>
    <property type="match status" value="1"/>
</dbReference>